<evidence type="ECO:0000256" key="11">
    <source>
        <dbReference type="PROSITE-ProRule" id="PRU01360"/>
    </source>
</evidence>
<keyword evidence="16" id="KW-0675">Receptor</keyword>
<evidence type="ECO:0000259" key="14">
    <source>
        <dbReference type="Pfam" id="PF00593"/>
    </source>
</evidence>
<dbReference type="RefSeq" id="WP_170935491.1">
    <property type="nucleotide sequence ID" value="NZ_FZPA01000005.1"/>
</dbReference>
<dbReference type="InterPro" id="IPR012910">
    <property type="entry name" value="Plug_dom"/>
</dbReference>
<dbReference type="Proteomes" id="UP000198339">
    <property type="component" value="Unassembled WGS sequence"/>
</dbReference>
<dbReference type="SUPFAM" id="SSF56935">
    <property type="entry name" value="Porins"/>
    <property type="match status" value="1"/>
</dbReference>
<evidence type="ECO:0000256" key="9">
    <source>
        <dbReference type="ARBA" id="ARBA00023136"/>
    </source>
</evidence>
<dbReference type="Gene3D" id="2.40.170.20">
    <property type="entry name" value="TonB-dependent receptor, beta-barrel domain"/>
    <property type="match status" value="1"/>
</dbReference>
<keyword evidence="6" id="KW-0408">Iron</keyword>
<feature type="domain" description="TonB-dependent receptor plug" evidence="15">
    <location>
        <begin position="53"/>
        <end position="162"/>
    </location>
</feature>
<gene>
    <name evidence="16" type="ORF">SAMN06295955_10573</name>
</gene>
<dbReference type="PROSITE" id="PS52016">
    <property type="entry name" value="TONB_DEPENDENT_REC_3"/>
    <property type="match status" value="1"/>
</dbReference>
<sequence>MKRLVLTSAAMAALAIPMVAMAAEDAEHADESTASTHGDSEIIVTAQRRAQSLQNVPLAVTAVSGESLEEARITSVTDLQTATPGLRTQTANRPATSTSIQLRGVGTSGNDAGLEAAVGFSVDGIYRSRSGAGLGDFVDVESVEVLRGPQGTLYGKNTTAGVIEVTTRKPDLTDIEGYAEGTVGNRNLVRFRGAVNLPLAPEKVGMRLSFGYHKRDGFIKDPLADTTYNNRDRFTIAGKLLFQLGEDVEALVGLDYSESDERCCQSVRLTNAQVNGANAPYVAFLADLAAMHGNSYPVVPDPFSYETSVNGPVVNTNKDRGIYLQLNAGLGGATLTSISSYRKFTDFTDNDVDFSGAEIFNQKIDFKLRVFSQELRLQGSAFGDRLDWLFGGYFSSEKIDYGESIDTGVDANPYFGFLNPALRGLYPALQDSNGTRAQQDAKSYALFTHNIFEIADGLHFTAGLRWTKEDKAAVANPYFNGPTANLPYAGFVPVGAPSNPYDLTLSEDAFSGTAVLDYRWTPDVMTYVSYSRGYKAGGFALGRDAAGPVYSRNPDCSASGQVAMVVPGLGTIYRCDVKDPRFKPETVNSYELGVRSQWFDRRLTLNLTLFQARYTDLQLNTFTGTGFFLSNAGSARTRGVELEAGLRVADGIRVGGNLNFLDSDYGKDVPSVLSGEPPLAGQPLGGASRWSGALTASIDRPVSSNVDVFFQPNFYFTSKFFGGTRVGSDGEPVMLPGYSLLGLSAGIRIDDKFEISAFCRNCTDKGYALINFNSVAQSGSKDGFLGNPAEYGVSLRFDF</sequence>
<evidence type="ECO:0000256" key="7">
    <source>
        <dbReference type="ARBA" id="ARBA00023065"/>
    </source>
</evidence>
<keyword evidence="7" id="KW-0406">Ion transport</keyword>
<feature type="chain" id="PRO_5012986461" evidence="13">
    <location>
        <begin position="23"/>
        <end position="799"/>
    </location>
</feature>
<keyword evidence="3 11" id="KW-1134">Transmembrane beta strand</keyword>
<keyword evidence="2 11" id="KW-0813">Transport</keyword>
<dbReference type="EMBL" id="FZPA01000005">
    <property type="protein sequence ID" value="SNS78689.1"/>
    <property type="molecule type" value="Genomic_DNA"/>
</dbReference>
<feature type="signal peptide" evidence="13">
    <location>
        <begin position="1"/>
        <end position="22"/>
    </location>
</feature>
<keyword evidence="10 11" id="KW-0998">Cell outer membrane</keyword>
<evidence type="ECO:0000256" key="5">
    <source>
        <dbReference type="ARBA" id="ARBA00022692"/>
    </source>
</evidence>
<reference evidence="16 17" key="1">
    <citation type="submission" date="2017-06" db="EMBL/GenBank/DDBJ databases">
        <authorList>
            <person name="Kim H.J."/>
            <person name="Triplett B.A."/>
        </authorList>
    </citation>
    <scope>NUCLEOTIDE SEQUENCE [LARGE SCALE GENOMIC DNA]</scope>
    <source>
        <strain evidence="16 17">DS15</strain>
    </source>
</reference>
<dbReference type="InterPro" id="IPR039426">
    <property type="entry name" value="TonB-dep_rcpt-like"/>
</dbReference>
<name>A0A239HBA8_9SPHN</name>
<evidence type="ECO:0000256" key="10">
    <source>
        <dbReference type="ARBA" id="ARBA00023237"/>
    </source>
</evidence>
<keyword evidence="4" id="KW-0410">Iron transport</keyword>
<dbReference type="AlphaFoldDB" id="A0A239HBA8"/>
<dbReference type="GO" id="GO:0009279">
    <property type="term" value="C:cell outer membrane"/>
    <property type="evidence" value="ECO:0007669"/>
    <property type="project" value="UniProtKB-SubCell"/>
</dbReference>
<evidence type="ECO:0000256" key="3">
    <source>
        <dbReference type="ARBA" id="ARBA00022452"/>
    </source>
</evidence>
<dbReference type="InterPro" id="IPR000531">
    <property type="entry name" value="Beta-barrel_TonB"/>
</dbReference>
<keyword evidence="5 11" id="KW-0812">Transmembrane</keyword>
<evidence type="ECO:0000256" key="1">
    <source>
        <dbReference type="ARBA" id="ARBA00004571"/>
    </source>
</evidence>
<accession>A0A239HBA8</accession>
<evidence type="ECO:0000259" key="15">
    <source>
        <dbReference type="Pfam" id="PF07715"/>
    </source>
</evidence>
<evidence type="ECO:0000256" key="2">
    <source>
        <dbReference type="ARBA" id="ARBA00022448"/>
    </source>
</evidence>
<evidence type="ECO:0000313" key="16">
    <source>
        <dbReference type="EMBL" id="SNS78689.1"/>
    </source>
</evidence>
<evidence type="ECO:0000256" key="6">
    <source>
        <dbReference type="ARBA" id="ARBA00023004"/>
    </source>
</evidence>
<dbReference type="InterPro" id="IPR036942">
    <property type="entry name" value="Beta-barrel_TonB_sf"/>
</dbReference>
<dbReference type="Pfam" id="PF07715">
    <property type="entry name" value="Plug"/>
    <property type="match status" value="1"/>
</dbReference>
<keyword evidence="9 11" id="KW-0472">Membrane</keyword>
<dbReference type="PANTHER" id="PTHR32552">
    <property type="entry name" value="FERRICHROME IRON RECEPTOR-RELATED"/>
    <property type="match status" value="1"/>
</dbReference>
<proteinExistence type="inferred from homology"/>
<comment type="subcellular location">
    <subcellularLocation>
        <location evidence="1 11">Cell outer membrane</location>
        <topology evidence="1 11">Multi-pass membrane protein</topology>
    </subcellularLocation>
</comment>
<dbReference type="PANTHER" id="PTHR32552:SF81">
    <property type="entry name" value="TONB-DEPENDENT OUTER MEMBRANE RECEPTOR"/>
    <property type="match status" value="1"/>
</dbReference>
<keyword evidence="17" id="KW-1185">Reference proteome</keyword>
<protein>
    <submittedName>
        <fullName evidence="16">Outer membrane receptor proteins, mostly Fe transport</fullName>
    </submittedName>
</protein>
<evidence type="ECO:0000256" key="12">
    <source>
        <dbReference type="RuleBase" id="RU003357"/>
    </source>
</evidence>
<evidence type="ECO:0000256" key="8">
    <source>
        <dbReference type="ARBA" id="ARBA00023077"/>
    </source>
</evidence>
<comment type="similarity">
    <text evidence="11 12">Belongs to the TonB-dependent receptor family.</text>
</comment>
<keyword evidence="13" id="KW-0732">Signal</keyword>
<dbReference type="GO" id="GO:0006826">
    <property type="term" value="P:iron ion transport"/>
    <property type="evidence" value="ECO:0007669"/>
    <property type="project" value="UniProtKB-KW"/>
</dbReference>
<organism evidence="16 17">
    <name type="scientific">Sphingopyxis indica</name>
    <dbReference type="NCBI Taxonomy" id="436663"/>
    <lineage>
        <taxon>Bacteria</taxon>
        <taxon>Pseudomonadati</taxon>
        <taxon>Pseudomonadota</taxon>
        <taxon>Alphaproteobacteria</taxon>
        <taxon>Sphingomonadales</taxon>
        <taxon>Sphingomonadaceae</taxon>
        <taxon>Sphingopyxis</taxon>
    </lineage>
</organism>
<evidence type="ECO:0000256" key="4">
    <source>
        <dbReference type="ARBA" id="ARBA00022496"/>
    </source>
</evidence>
<dbReference type="Pfam" id="PF00593">
    <property type="entry name" value="TonB_dep_Rec_b-barrel"/>
    <property type="match status" value="1"/>
</dbReference>
<keyword evidence="8 12" id="KW-0798">TonB box</keyword>
<evidence type="ECO:0000313" key="17">
    <source>
        <dbReference type="Proteomes" id="UP000198339"/>
    </source>
</evidence>
<feature type="domain" description="TonB-dependent receptor-like beta-barrel" evidence="14">
    <location>
        <begin position="310"/>
        <end position="761"/>
    </location>
</feature>
<evidence type="ECO:0000256" key="13">
    <source>
        <dbReference type="SAM" id="SignalP"/>
    </source>
</evidence>